<keyword evidence="4 8" id="KW-0547">Nucleotide-binding</keyword>
<dbReference type="CDD" id="cd00776">
    <property type="entry name" value="AsxRS_core"/>
    <property type="match status" value="1"/>
</dbReference>
<comment type="catalytic activity">
    <reaction evidence="8">
        <text>tRNA(Asn) + L-asparagine + ATP = L-asparaginyl-tRNA(Asn) + AMP + diphosphate + H(+)</text>
        <dbReference type="Rhea" id="RHEA:11180"/>
        <dbReference type="Rhea" id="RHEA-COMP:9659"/>
        <dbReference type="Rhea" id="RHEA-COMP:9674"/>
        <dbReference type="ChEBI" id="CHEBI:15378"/>
        <dbReference type="ChEBI" id="CHEBI:30616"/>
        <dbReference type="ChEBI" id="CHEBI:33019"/>
        <dbReference type="ChEBI" id="CHEBI:58048"/>
        <dbReference type="ChEBI" id="CHEBI:78442"/>
        <dbReference type="ChEBI" id="CHEBI:78515"/>
        <dbReference type="ChEBI" id="CHEBI:456215"/>
        <dbReference type="EC" id="6.1.1.22"/>
    </reaction>
</comment>
<dbReference type="InterPro" id="IPR045864">
    <property type="entry name" value="aa-tRNA-synth_II/BPL/LPL"/>
</dbReference>
<dbReference type="InterPro" id="IPR012340">
    <property type="entry name" value="NA-bd_OB-fold"/>
</dbReference>
<sequence length="430" mass="49537">MNITIQEAKNYINQEVTIGAWLTNKRSSGKISFLQLRDGTGFMQGVVVKSEVDEETFNRAKEITQESSLYITGTITEDNRSDLGYEMQVKSFEVIHEAHDYPITPKNHGTEFLMDHRHLWLRSKKQHAVMKIRNEIIKATYEFFNQLSFTKIDPPILTASAPEGTSELFHTKYFDQDAFLSQSGQLYLEAAAMAYGRVFSFGPTFRAEKSKTRRHLIEFWMIEGEMAFCEHDVSLEIQEQYVSHVVKSVLENCQLELKALDRDTTKLEKVSSPFPRITYDDAIEFLKEEGFNDIEWGEDFGAPHETAIASHYDLPVFITNYPTKIKPFYMQPNPTNEDTVLCADLIAPEGYGEIIGGSERINDLDLLEQRIDEYQLDRESYNYYLDLRRYGSVPHSGFGLGLERTVAWIAGVEHVRETAPFPRLLNRLYP</sequence>
<dbReference type="Gene3D" id="2.40.50.140">
    <property type="entry name" value="Nucleic acid-binding proteins"/>
    <property type="match status" value="1"/>
</dbReference>
<evidence type="ECO:0000256" key="1">
    <source>
        <dbReference type="ARBA" id="ARBA00008226"/>
    </source>
</evidence>
<gene>
    <name evidence="8 10" type="primary">asnS</name>
    <name evidence="10" type="ORF">N9R04_02005</name>
</gene>
<dbReference type="InterPro" id="IPR004365">
    <property type="entry name" value="NA-bd_OB_tRNA"/>
</dbReference>
<dbReference type="NCBIfam" id="TIGR00457">
    <property type="entry name" value="asnS"/>
    <property type="match status" value="1"/>
</dbReference>
<dbReference type="PANTHER" id="PTHR22594:SF34">
    <property type="entry name" value="ASPARAGINE--TRNA LIGASE, MITOCHONDRIAL-RELATED"/>
    <property type="match status" value="1"/>
</dbReference>
<dbReference type="Pfam" id="PF01336">
    <property type="entry name" value="tRNA_anti-codon"/>
    <property type="match status" value="1"/>
</dbReference>
<evidence type="ECO:0000256" key="2">
    <source>
        <dbReference type="ARBA" id="ARBA00022490"/>
    </source>
</evidence>
<dbReference type="Pfam" id="PF00152">
    <property type="entry name" value="tRNA-synt_2"/>
    <property type="match status" value="1"/>
</dbReference>
<keyword evidence="7 8" id="KW-0030">Aminoacyl-tRNA synthetase</keyword>
<evidence type="ECO:0000313" key="10">
    <source>
        <dbReference type="EMBL" id="MCU5745496.1"/>
    </source>
</evidence>
<dbReference type="RefSeq" id="WP_262854658.1">
    <property type="nucleotide sequence ID" value="NZ_JAOPKZ010000003.1"/>
</dbReference>
<accession>A0ABT2QNF9</accession>
<dbReference type="InterPro" id="IPR004364">
    <property type="entry name" value="Aa-tRNA-synt_II"/>
</dbReference>
<evidence type="ECO:0000313" key="11">
    <source>
        <dbReference type="Proteomes" id="UP001209553"/>
    </source>
</evidence>
<protein>
    <recommendedName>
        <fullName evidence="8">Asparagine--tRNA ligase</fullName>
        <ecNumber evidence="8">6.1.1.22</ecNumber>
    </recommendedName>
    <alternativeName>
        <fullName evidence="8">Asparaginyl-tRNA synthetase</fullName>
        <shortName evidence="8">AsnRS</shortName>
    </alternativeName>
</protein>
<comment type="caution">
    <text evidence="10">The sequence shown here is derived from an EMBL/GenBank/DDBJ whole genome shotgun (WGS) entry which is preliminary data.</text>
</comment>
<dbReference type="PRINTS" id="PR01042">
    <property type="entry name" value="TRNASYNTHASP"/>
</dbReference>
<dbReference type="InterPro" id="IPR006195">
    <property type="entry name" value="aa-tRNA-synth_II"/>
</dbReference>
<dbReference type="NCBIfam" id="NF003483">
    <property type="entry name" value="PRK05159.1"/>
    <property type="match status" value="1"/>
</dbReference>
<name>A0ABT2QNF9_9STAP</name>
<dbReference type="Gene3D" id="3.30.930.10">
    <property type="entry name" value="Bira Bifunctional Protein, Domain 2"/>
    <property type="match status" value="1"/>
</dbReference>
<dbReference type="SUPFAM" id="SSF55681">
    <property type="entry name" value="Class II aaRS and biotin synthetases"/>
    <property type="match status" value="1"/>
</dbReference>
<dbReference type="Proteomes" id="UP001209553">
    <property type="component" value="Unassembled WGS sequence"/>
</dbReference>
<comment type="subcellular location">
    <subcellularLocation>
        <location evidence="8">Cytoplasm</location>
    </subcellularLocation>
</comment>
<keyword evidence="11" id="KW-1185">Reference proteome</keyword>
<evidence type="ECO:0000256" key="6">
    <source>
        <dbReference type="ARBA" id="ARBA00022917"/>
    </source>
</evidence>
<feature type="domain" description="Aminoacyl-transfer RNA synthetases class-II family profile" evidence="9">
    <location>
        <begin position="130"/>
        <end position="430"/>
    </location>
</feature>
<dbReference type="HAMAP" id="MF_00534">
    <property type="entry name" value="Asn_tRNA_synth"/>
    <property type="match status" value="1"/>
</dbReference>
<dbReference type="NCBIfam" id="NF003037">
    <property type="entry name" value="PRK03932.1"/>
    <property type="match status" value="1"/>
</dbReference>
<dbReference type="EMBL" id="JAOPKZ010000003">
    <property type="protein sequence ID" value="MCU5745496.1"/>
    <property type="molecule type" value="Genomic_DNA"/>
</dbReference>
<keyword evidence="5 8" id="KW-0067">ATP-binding</keyword>
<keyword evidence="2 8" id="KW-0963">Cytoplasm</keyword>
<dbReference type="EC" id="6.1.1.22" evidence="8"/>
<dbReference type="InterPro" id="IPR002312">
    <property type="entry name" value="Asp/Asn-tRNA-synth_IIb"/>
</dbReference>
<evidence type="ECO:0000256" key="3">
    <source>
        <dbReference type="ARBA" id="ARBA00022598"/>
    </source>
</evidence>
<proteinExistence type="inferred from homology"/>
<dbReference type="SUPFAM" id="SSF50249">
    <property type="entry name" value="Nucleic acid-binding proteins"/>
    <property type="match status" value="1"/>
</dbReference>
<keyword evidence="6 8" id="KW-0648">Protein biosynthesis</keyword>
<evidence type="ECO:0000256" key="8">
    <source>
        <dbReference type="HAMAP-Rule" id="MF_00534"/>
    </source>
</evidence>
<keyword evidence="3 8" id="KW-0436">Ligase</keyword>
<organism evidence="10 11">
    <name type="scientific">Staphylococcus marylandisciuri</name>
    <dbReference type="NCBI Taxonomy" id="2981529"/>
    <lineage>
        <taxon>Bacteria</taxon>
        <taxon>Bacillati</taxon>
        <taxon>Bacillota</taxon>
        <taxon>Bacilli</taxon>
        <taxon>Bacillales</taxon>
        <taxon>Staphylococcaceae</taxon>
        <taxon>Staphylococcus</taxon>
    </lineage>
</organism>
<dbReference type="CDD" id="cd04323">
    <property type="entry name" value="AsnRS_cyto_like_N"/>
    <property type="match status" value="1"/>
</dbReference>
<dbReference type="InterPro" id="IPR004522">
    <property type="entry name" value="Asn-tRNA-ligase"/>
</dbReference>
<comment type="similarity">
    <text evidence="1 8">Belongs to the class-II aminoacyl-tRNA synthetase family.</text>
</comment>
<dbReference type="GO" id="GO:0004816">
    <property type="term" value="F:asparagine-tRNA ligase activity"/>
    <property type="evidence" value="ECO:0007669"/>
    <property type="project" value="UniProtKB-EC"/>
</dbReference>
<dbReference type="PANTHER" id="PTHR22594">
    <property type="entry name" value="ASPARTYL/LYSYL-TRNA SYNTHETASE"/>
    <property type="match status" value="1"/>
</dbReference>
<reference evidence="10 11" key="1">
    <citation type="journal article" date="2023" name="Int. J. Syst. Evol. Microbiol.">
        <title>Streptococcus sciuri sp. nov., Staphylococcus marylandisciuri sp. nov. and Staphylococcus americanisciuri sp. nov., isolated from faeces of eastern grey squirrel (Sciurus carolinensis).</title>
        <authorList>
            <person name="Volokhov D.V."/>
            <person name="Zagorodnyaya T.A."/>
            <person name="Furtak V.A."/>
            <person name="Nattanmai G."/>
            <person name="Randall L."/>
            <person name="Jose S."/>
            <person name="Gao Y."/>
            <person name="Eisenberg T."/>
            <person name="Delmonte P."/>
            <person name="Blom J."/>
            <person name="Mitchell K.K."/>
        </authorList>
    </citation>
    <scope>NUCLEOTIDE SEQUENCE [LARGE SCALE GENOMIC DNA]</scope>
    <source>
        <strain evidence="10 11">SQ8-PEA</strain>
    </source>
</reference>
<evidence type="ECO:0000259" key="9">
    <source>
        <dbReference type="PROSITE" id="PS50862"/>
    </source>
</evidence>
<dbReference type="PROSITE" id="PS50862">
    <property type="entry name" value="AA_TRNA_LIGASE_II"/>
    <property type="match status" value="1"/>
</dbReference>
<comment type="subunit">
    <text evidence="8">Homodimer.</text>
</comment>
<evidence type="ECO:0000256" key="5">
    <source>
        <dbReference type="ARBA" id="ARBA00022840"/>
    </source>
</evidence>
<evidence type="ECO:0000256" key="7">
    <source>
        <dbReference type="ARBA" id="ARBA00023146"/>
    </source>
</evidence>
<evidence type="ECO:0000256" key="4">
    <source>
        <dbReference type="ARBA" id="ARBA00022741"/>
    </source>
</evidence>